<feature type="domain" description="Glycoside hydrolase family 31 N-terminal" evidence="5">
    <location>
        <begin position="165"/>
        <end position="241"/>
    </location>
</feature>
<evidence type="ECO:0000259" key="7">
    <source>
        <dbReference type="Pfam" id="PF21568"/>
    </source>
</evidence>
<evidence type="ECO:0000313" key="8">
    <source>
        <dbReference type="EMBL" id="GGR11707.1"/>
    </source>
</evidence>
<dbReference type="GO" id="GO:0005975">
    <property type="term" value="P:carbohydrate metabolic process"/>
    <property type="evidence" value="ECO:0007669"/>
    <property type="project" value="InterPro"/>
</dbReference>
<comment type="similarity">
    <text evidence="1 2">Belongs to the glycosyl hydrolase 31 family.</text>
</comment>
<dbReference type="SUPFAM" id="SSF74650">
    <property type="entry name" value="Galactose mutarotase-like"/>
    <property type="match status" value="1"/>
</dbReference>
<dbReference type="Pfam" id="PF13802">
    <property type="entry name" value="Gal_mutarotas_2"/>
    <property type="match status" value="1"/>
</dbReference>
<evidence type="ECO:0000259" key="6">
    <source>
        <dbReference type="Pfam" id="PF21365"/>
    </source>
</evidence>
<dbReference type="CDD" id="cd06597">
    <property type="entry name" value="GH31_transferase_CtsY"/>
    <property type="match status" value="1"/>
</dbReference>
<dbReference type="SUPFAM" id="SSF51011">
    <property type="entry name" value="Glycosyl hydrolase domain"/>
    <property type="match status" value="1"/>
</dbReference>
<accession>A0A918F640</accession>
<dbReference type="CDD" id="cd14752">
    <property type="entry name" value="GH31_N"/>
    <property type="match status" value="1"/>
</dbReference>
<dbReference type="AlphaFoldDB" id="A0A918F640"/>
<dbReference type="Pfam" id="PF21568">
    <property type="entry name" value="AIMA-like_N"/>
    <property type="match status" value="1"/>
</dbReference>
<dbReference type="EMBL" id="BMRJ01000001">
    <property type="protein sequence ID" value="GGR11707.1"/>
    <property type="molecule type" value="Genomic_DNA"/>
</dbReference>
<dbReference type="InterPro" id="IPR017853">
    <property type="entry name" value="GH"/>
</dbReference>
<dbReference type="GO" id="GO:0004553">
    <property type="term" value="F:hydrolase activity, hydrolyzing O-glycosyl compounds"/>
    <property type="evidence" value="ECO:0007669"/>
    <property type="project" value="InterPro"/>
</dbReference>
<evidence type="ECO:0000259" key="5">
    <source>
        <dbReference type="Pfam" id="PF13802"/>
    </source>
</evidence>
<gene>
    <name evidence="8" type="ORF">GCM10010196_00080</name>
</gene>
<dbReference type="Proteomes" id="UP000610303">
    <property type="component" value="Unassembled WGS sequence"/>
</dbReference>
<dbReference type="Gene3D" id="2.60.40.1760">
    <property type="entry name" value="glycosyl hydrolase (family 31)"/>
    <property type="match status" value="1"/>
</dbReference>
<sequence length="753" mass="83467">MIRHRPFGSGHPYSEDTEQRRPALPLAGEPLALGVRASAEIESVELELVVTDADGVESAEAIALGRVPRSSRGQLVDGGHLASAQARLARAAGGWATTIAAPPAGSRLRYRFTGLDAAGRAQRTRWFDVAPASWRAAPDALVRVLGHDRLVPGSVRLLADGERVHRVRFDLPLEPGEHVTGFGERFDALDHRGRSLDAVVFEQYKSQGAERKTYLPMPFAHVVGGAGWGFHVRTSRRSWYDLGESRADRLVVEVEVDAADAPAGSAQEPVVELAVYDGAPAEVLGAFLDEVGRPEELPDWVFRLWASGNEWNTQAEVMRQLDLHREHDVPVGSVVIEAWSDERTFTAFRDARYEVRADGAPHRLADFEFPAEGAWPDPKGMVDELHARGIRVHLWQIPLMKLRPHPEGQAKADAEAAIREGVLLREPDGRGGLRPYRNRGWWFPLSLMPDLADPRAARWWTEKRRYLVEELGIDGFKTDGGEHAWGRELVSLDGSRGDEANNRFPVAYAAAYGELLRSAGKSPVTFSRAGFTGSQAHGAFWAGDENSTWEAFRWSMFAGLSSAASGILYWGWDLAGFSGPVPGAELYLRATAASVFVPIMQYHSEFNHHRAPSRDRTPWNIAEQSGDERVLPVFRELAQLRERLVPYLAAEARESIRSSVPLMRPVYFDHPGLESAWTHPLQWFLGRELFVSPVVTEGESRHEVALPPGDWVDAWTGEPVAGDRVFEVEVPIDRVPVYVRAAAWPGLREVFAG</sequence>
<evidence type="ECO:0000313" key="9">
    <source>
        <dbReference type="Proteomes" id="UP000610303"/>
    </source>
</evidence>
<feature type="region of interest" description="Disordered" evidence="3">
    <location>
        <begin position="1"/>
        <end position="20"/>
    </location>
</feature>
<dbReference type="Gene3D" id="3.20.20.80">
    <property type="entry name" value="Glycosidases"/>
    <property type="match status" value="1"/>
</dbReference>
<dbReference type="RefSeq" id="WP_189083283.1">
    <property type="nucleotide sequence ID" value="NZ_BMRJ01000001.1"/>
</dbReference>
<evidence type="ECO:0008006" key="10">
    <source>
        <dbReference type="Google" id="ProtNLM"/>
    </source>
</evidence>
<evidence type="ECO:0000256" key="3">
    <source>
        <dbReference type="SAM" id="MobiDB-lite"/>
    </source>
</evidence>
<evidence type="ECO:0000259" key="4">
    <source>
        <dbReference type="Pfam" id="PF01055"/>
    </source>
</evidence>
<keyword evidence="2" id="KW-0378">Hydrolase</keyword>
<feature type="domain" description="Glycosyl hydrolase family 31 C-terminal" evidence="6">
    <location>
        <begin position="660"/>
        <end position="741"/>
    </location>
</feature>
<dbReference type="InterPro" id="IPR048395">
    <property type="entry name" value="Glyco_hydro_31_C"/>
</dbReference>
<dbReference type="Pfam" id="PF21365">
    <property type="entry name" value="Glyco_hydro_31_3rd"/>
    <property type="match status" value="1"/>
</dbReference>
<organism evidence="8 9">
    <name type="scientific">Agromyces mediolanus</name>
    <name type="common">Corynebacterium mediolanum</name>
    <dbReference type="NCBI Taxonomy" id="41986"/>
    <lineage>
        <taxon>Bacteria</taxon>
        <taxon>Bacillati</taxon>
        <taxon>Actinomycetota</taxon>
        <taxon>Actinomycetes</taxon>
        <taxon>Micrococcales</taxon>
        <taxon>Microbacteriaceae</taxon>
        <taxon>Agromyces</taxon>
    </lineage>
</organism>
<dbReference type="PANTHER" id="PTHR43863">
    <property type="entry name" value="HYDROLASE, PUTATIVE (AFU_ORTHOLOGUE AFUA_1G03140)-RELATED"/>
    <property type="match status" value="1"/>
</dbReference>
<keyword evidence="2" id="KW-0326">Glycosidase</keyword>
<dbReference type="InterPro" id="IPR011013">
    <property type="entry name" value="Gal_mutarotase_sf_dom"/>
</dbReference>
<name>A0A918F640_AGRME</name>
<protein>
    <recommendedName>
        <fullName evidence="10">Glycoside hydrolase family 31</fullName>
    </recommendedName>
</protein>
<dbReference type="Gene3D" id="2.60.40.10">
    <property type="entry name" value="Immunoglobulins"/>
    <property type="match status" value="1"/>
</dbReference>
<dbReference type="InterPro" id="IPR013780">
    <property type="entry name" value="Glyco_hydro_b"/>
</dbReference>
<keyword evidence="9" id="KW-1185">Reference proteome</keyword>
<dbReference type="GO" id="GO:0030246">
    <property type="term" value="F:carbohydrate binding"/>
    <property type="evidence" value="ECO:0007669"/>
    <property type="project" value="InterPro"/>
</dbReference>
<comment type="caution">
    <text evidence="8">The sequence shown here is derived from an EMBL/GenBank/DDBJ whole genome shotgun (WGS) entry which is preliminary data.</text>
</comment>
<dbReference type="InterPro" id="IPR025887">
    <property type="entry name" value="Glyco_hydro_31_N_dom"/>
</dbReference>
<dbReference type="Pfam" id="PF01055">
    <property type="entry name" value="Glyco_hydro_31_2nd"/>
    <property type="match status" value="1"/>
</dbReference>
<dbReference type="SUPFAM" id="SSF51445">
    <property type="entry name" value="(Trans)glycosidases"/>
    <property type="match status" value="1"/>
</dbReference>
<feature type="domain" description="Glycoside hydrolase family 31 TIM barrel" evidence="4">
    <location>
        <begin position="296"/>
        <end position="648"/>
    </location>
</feature>
<evidence type="ECO:0000256" key="1">
    <source>
        <dbReference type="ARBA" id="ARBA00007806"/>
    </source>
</evidence>
<dbReference type="PANTHER" id="PTHR43863:SF2">
    <property type="entry name" value="MALTASE-GLUCOAMYLASE"/>
    <property type="match status" value="1"/>
</dbReference>
<dbReference type="InterPro" id="IPR000322">
    <property type="entry name" value="Glyco_hydro_31_TIM"/>
</dbReference>
<dbReference type="Gene3D" id="2.60.40.1180">
    <property type="entry name" value="Golgi alpha-mannosidase II"/>
    <property type="match status" value="1"/>
</dbReference>
<dbReference type="InterPro" id="IPR013783">
    <property type="entry name" value="Ig-like_fold"/>
</dbReference>
<dbReference type="InterPro" id="IPR048488">
    <property type="entry name" value="AIMA-like_N"/>
</dbReference>
<evidence type="ECO:0000256" key="2">
    <source>
        <dbReference type="RuleBase" id="RU361185"/>
    </source>
</evidence>
<dbReference type="InterPro" id="IPR051816">
    <property type="entry name" value="Glycosyl_Hydrolase_31"/>
</dbReference>
<reference evidence="8" key="1">
    <citation type="journal article" date="2014" name="Int. J. Syst. Evol. Microbiol.">
        <title>Complete genome sequence of Corynebacterium casei LMG S-19264T (=DSM 44701T), isolated from a smear-ripened cheese.</title>
        <authorList>
            <consortium name="US DOE Joint Genome Institute (JGI-PGF)"/>
            <person name="Walter F."/>
            <person name="Albersmeier A."/>
            <person name="Kalinowski J."/>
            <person name="Ruckert C."/>
        </authorList>
    </citation>
    <scope>NUCLEOTIDE SEQUENCE</scope>
    <source>
        <strain evidence="8">JCM 3346</strain>
    </source>
</reference>
<proteinExistence type="inferred from homology"/>
<reference evidence="8" key="2">
    <citation type="submission" date="2020-09" db="EMBL/GenBank/DDBJ databases">
        <authorList>
            <person name="Sun Q."/>
            <person name="Ohkuma M."/>
        </authorList>
    </citation>
    <scope>NUCLEOTIDE SEQUENCE</scope>
    <source>
        <strain evidence="8">JCM 3346</strain>
    </source>
</reference>
<feature type="domain" description="1,3-alpha-isomaltosidase-like N-terminal" evidence="7">
    <location>
        <begin position="8"/>
        <end position="113"/>
    </location>
</feature>